<feature type="region of interest" description="Disordered" evidence="7">
    <location>
        <begin position="142"/>
        <end position="165"/>
    </location>
</feature>
<dbReference type="Gene3D" id="1.50.10.10">
    <property type="match status" value="1"/>
</dbReference>
<sequence>MFFFSGFDPSKVVSYLCSTGVLSYPGGLPSSLIASGQQWDFPNAWAPTTWVVIQGLRATGQQELAKRIAGKWVRKNYDMWISSGGRMFEKYNVASKCVNGVAGGGEYEVQEGFGWTNGVILDLLLTYGADLSFSPEEVVDSAYESETDSESGRSSSPTSVASYAI</sequence>
<accession>A0A3P7H0C9</accession>
<proteinExistence type="inferred from homology"/>
<dbReference type="GO" id="GO:0005993">
    <property type="term" value="P:trehalose catabolic process"/>
    <property type="evidence" value="ECO:0007669"/>
    <property type="project" value="TreeGrafter"/>
</dbReference>
<dbReference type="PANTHER" id="PTHR23403:SF24">
    <property type="entry name" value="TREHALASE"/>
    <property type="match status" value="1"/>
</dbReference>
<evidence type="ECO:0000256" key="7">
    <source>
        <dbReference type="SAM" id="MobiDB-lite"/>
    </source>
</evidence>
<reference evidence="8" key="1">
    <citation type="submission" date="2018-11" db="EMBL/GenBank/DDBJ databases">
        <authorList>
            <consortium name="Pathogen Informatics"/>
        </authorList>
    </citation>
    <scope>NUCLEOTIDE SEQUENCE [LARGE SCALE GENOMIC DNA]</scope>
</reference>
<evidence type="ECO:0000256" key="5">
    <source>
        <dbReference type="ARBA" id="ARBA00023295"/>
    </source>
</evidence>
<dbReference type="PANTHER" id="PTHR23403">
    <property type="entry name" value="TREHALASE"/>
    <property type="match status" value="1"/>
</dbReference>
<evidence type="ECO:0000256" key="3">
    <source>
        <dbReference type="ARBA" id="ARBA00019905"/>
    </source>
</evidence>
<gene>
    <name evidence="8" type="ORF">TCNE_LOCUS19785</name>
</gene>
<dbReference type="InterPro" id="IPR018232">
    <property type="entry name" value="Glyco_hydro_37_CS"/>
</dbReference>
<organism evidence="8">
    <name type="scientific">Toxocara canis</name>
    <name type="common">Canine roundworm</name>
    <dbReference type="NCBI Taxonomy" id="6265"/>
    <lineage>
        <taxon>Eukaryota</taxon>
        <taxon>Metazoa</taxon>
        <taxon>Ecdysozoa</taxon>
        <taxon>Nematoda</taxon>
        <taxon>Chromadorea</taxon>
        <taxon>Rhabditida</taxon>
        <taxon>Spirurina</taxon>
        <taxon>Ascaridomorpha</taxon>
        <taxon>Ascaridoidea</taxon>
        <taxon>Toxocaridae</taxon>
        <taxon>Toxocara</taxon>
    </lineage>
</organism>
<dbReference type="GO" id="GO:0004555">
    <property type="term" value="F:alpha,alpha-trehalase activity"/>
    <property type="evidence" value="ECO:0007669"/>
    <property type="project" value="UniProtKB-EC"/>
</dbReference>
<dbReference type="InterPro" id="IPR001661">
    <property type="entry name" value="Glyco_hydro_37"/>
</dbReference>
<evidence type="ECO:0000256" key="6">
    <source>
        <dbReference type="RuleBase" id="RU361180"/>
    </source>
</evidence>
<dbReference type="PRINTS" id="PR00744">
    <property type="entry name" value="GLHYDRLASE37"/>
</dbReference>
<dbReference type="SUPFAM" id="SSF48208">
    <property type="entry name" value="Six-hairpin glycosidases"/>
    <property type="match status" value="1"/>
</dbReference>
<evidence type="ECO:0000256" key="4">
    <source>
        <dbReference type="ARBA" id="ARBA00022801"/>
    </source>
</evidence>
<comment type="catalytic activity">
    <reaction evidence="6">
        <text>alpha,alpha-trehalose + H2O = alpha-D-glucose + beta-D-glucose</text>
        <dbReference type="Rhea" id="RHEA:32675"/>
        <dbReference type="ChEBI" id="CHEBI:15377"/>
        <dbReference type="ChEBI" id="CHEBI:15903"/>
        <dbReference type="ChEBI" id="CHEBI:16551"/>
        <dbReference type="ChEBI" id="CHEBI:17925"/>
        <dbReference type="EC" id="3.2.1.28"/>
    </reaction>
</comment>
<dbReference type="InterPro" id="IPR008928">
    <property type="entry name" value="6-hairpin_glycosidase_sf"/>
</dbReference>
<comment type="similarity">
    <text evidence="1 6">Belongs to the glycosyl hydrolase 37 family.</text>
</comment>
<keyword evidence="4 6" id="KW-0378">Hydrolase</keyword>
<dbReference type="PROSITE" id="PS00928">
    <property type="entry name" value="TREHALASE_2"/>
    <property type="match status" value="1"/>
</dbReference>
<protein>
    <recommendedName>
        <fullName evidence="3 6">Trehalase</fullName>
        <ecNumber evidence="2 6">3.2.1.28</ecNumber>
    </recommendedName>
    <alternativeName>
        <fullName evidence="6">Alpha-trehalose glucohydrolase</fullName>
    </alternativeName>
</protein>
<dbReference type="AlphaFoldDB" id="A0A3P7H0C9"/>
<keyword evidence="5 6" id="KW-0326">Glycosidase</keyword>
<name>A0A3P7H0C9_TOXCA</name>
<dbReference type="EMBL" id="UYWY01027493">
    <property type="protein sequence ID" value="VDM51106.1"/>
    <property type="molecule type" value="Genomic_DNA"/>
</dbReference>
<dbReference type="InterPro" id="IPR012341">
    <property type="entry name" value="6hp_glycosidase-like_sf"/>
</dbReference>
<dbReference type="EC" id="3.2.1.28" evidence="2 6"/>
<evidence type="ECO:0000256" key="2">
    <source>
        <dbReference type="ARBA" id="ARBA00012757"/>
    </source>
</evidence>
<dbReference type="Pfam" id="PF01204">
    <property type="entry name" value="Trehalase"/>
    <property type="match status" value="1"/>
</dbReference>
<evidence type="ECO:0000256" key="1">
    <source>
        <dbReference type="ARBA" id="ARBA00005615"/>
    </source>
</evidence>
<evidence type="ECO:0000313" key="8">
    <source>
        <dbReference type="EMBL" id="VDM51106.1"/>
    </source>
</evidence>